<evidence type="ECO:0000256" key="1">
    <source>
        <dbReference type="SAM" id="Phobius"/>
    </source>
</evidence>
<keyword evidence="1" id="KW-0472">Membrane</keyword>
<dbReference type="EMBL" id="CP158568">
    <property type="protein sequence ID" value="XBY43464.1"/>
    <property type="molecule type" value="Genomic_DNA"/>
</dbReference>
<keyword evidence="1" id="KW-0812">Transmembrane</keyword>
<dbReference type="RefSeq" id="WP_407048565.1">
    <property type="nucleotide sequence ID" value="NZ_CP158568.1"/>
</dbReference>
<evidence type="ECO:0000259" key="2">
    <source>
        <dbReference type="Pfam" id="PF07811"/>
    </source>
</evidence>
<organism evidence="3">
    <name type="scientific">Methyloraptor flagellatus</name>
    <dbReference type="NCBI Taxonomy" id="3162530"/>
    <lineage>
        <taxon>Bacteria</taxon>
        <taxon>Pseudomonadati</taxon>
        <taxon>Pseudomonadota</taxon>
        <taxon>Alphaproteobacteria</taxon>
        <taxon>Hyphomicrobiales</taxon>
        <taxon>Ancalomicrobiaceae</taxon>
        <taxon>Methyloraptor</taxon>
    </lineage>
</organism>
<keyword evidence="1" id="KW-1133">Transmembrane helix</keyword>
<accession>A0AAU7X6I1</accession>
<sequence length="170" mass="18674">MPVRLLRDERGATAVEFGIIALPFFAIIAAILETAFCFFAGQILDSAVTDAGRLIRTGQAQQQNMDLAAFKTQVCNRLYAFFSCSGLSLDVKTSTSFGAADLSTPKDKDGNFDPSKFAYQNTHGSEIVVVRAYYLYPLIFTGFGLNMADQSGNKRLMSGIAVFRNEPFPW</sequence>
<evidence type="ECO:0000313" key="3">
    <source>
        <dbReference type="EMBL" id="XBY43464.1"/>
    </source>
</evidence>
<gene>
    <name evidence="3" type="ORF">ABS361_15390</name>
</gene>
<dbReference type="AlphaFoldDB" id="A0AAU7X6I1"/>
<feature type="domain" description="TadE-like" evidence="2">
    <location>
        <begin position="11"/>
        <end position="53"/>
    </location>
</feature>
<protein>
    <submittedName>
        <fullName evidence="3">TadE/TadG family type IV pilus assembly protein</fullName>
    </submittedName>
</protein>
<dbReference type="InterPro" id="IPR012495">
    <property type="entry name" value="TadE-like_dom"/>
</dbReference>
<proteinExistence type="predicted"/>
<feature type="transmembrane region" description="Helical" evidence="1">
    <location>
        <begin position="12"/>
        <end position="32"/>
    </location>
</feature>
<name>A0AAU7X6I1_9HYPH</name>
<dbReference type="KEGG" id="mflg:ABS361_15390"/>
<reference evidence="3" key="1">
    <citation type="submission" date="2024-06" db="EMBL/GenBank/DDBJ databases">
        <title>Methylostella associata gen. nov., sp. nov., a novel Ancalomicrobiaceae-affiliated facultatively methylotrophic bacteria that feed on methanotrophs of the genus Methylococcus.</title>
        <authorList>
            <person name="Saltykova V."/>
            <person name="Danilova O.V."/>
            <person name="Oshkin I.Y."/>
            <person name="Belova S.E."/>
            <person name="Pimenov N.V."/>
            <person name="Dedysh S.N."/>
        </authorList>
    </citation>
    <scope>NUCLEOTIDE SEQUENCE</scope>
    <source>
        <strain evidence="3">S20</strain>
    </source>
</reference>
<dbReference type="Pfam" id="PF07811">
    <property type="entry name" value="TadE"/>
    <property type="match status" value="1"/>
</dbReference>